<organism evidence="2 3">
    <name type="scientific">Dictyobacter aurantiacus</name>
    <dbReference type="NCBI Taxonomy" id="1936993"/>
    <lineage>
        <taxon>Bacteria</taxon>
        <taxon>Bacillati</taxon>
        <taxon>Chloroflexota</taxon>
        <taxon>Ktedonobacteria</taxon>
        <taxon>Ktedonobacterales</taxon>
        <taxon>Dictyobacteraceae</taxon>
        <taxon>Dictyobacter</taxon>
    </lineage>
</organism>
<comment type="caution">
    <text evidence="2">The sequence shown here is derived from an EMBL/GenBank/DDBJ whole genome shotgun (WGS) entry which is preliminary data.</text>
</comment>
<dbReference type="Proteomes" id="UP000287224">
    <property type="component" value="Unassembled WGS sequence"/>
</dbReference>
<dbReference type="OrthoDB" id="164921at2"/>
<dbReference type="EMBL" id="BIFQ01000002">
    <property type="protein sequence ID" value="GCE08560.1"/>
    <property type="molecule type" value="Genomic_DNA"/>
</dbReference>
<name>A0A401ZP25_9CHLR</name>
<sequence length="98" mass="10548">MSEQERPQDVNAQPQNPEQFQAAREAAEQKIRQAIEQYASKIPGGEQFASQAKDAATNVLNTLEKEAGNRLGGIVSGAGGILEGLFGKRKKEDEPPPS</sequence>
<evidence type="ECO:0000256" key="1">
    <source>
        <dbReference type="SAM" id="MobiDB-lite"/>
    </source>
</evidence>
<feature type="region of interest" description="Disordered" evidence="1">
    <location>
        <begin position="1"/>
        <end position="27"/>
    </location>
</feature>
<dbReference type="AlphaFoldDB" id="A0A401ZP25"/>
<proteinExistence type="predicted"/>
<dbReference type="RefSeq" id="WP_126601086.1">
    <property type="nucleotide sequence ID" value="NZ_BIFQ01000002.1"/>
</dbReference>
<keyword evidence="3" id="KW-1185">Reference proteome</keyword>
<evidence type="ECO:0000313" key="2">
    <source>
        <dbReference type="EMBL" id="GCE08560.1"/>
    </source>
</evidence>
<gene>
    <name evidence="2" type="ORF">KDAU_58890</name>
</gene>
<protein>
    <submittedName>
        <fullName evidence="2">Uncharacterized protein</fullName>
    </submittedName>
</protein>
<evidence type="ECO:0000313" key="3">
    <source>
        <dbReference type="Proteomes" id="UP000287224"/>
    </source>
</evidence>
<accession>A0A401ZP25</accession>
<reference evidence="3" key="1">
    <citation type="submission" date="2018-12" db="EMBL/GenBank/DDBJ databases">
        <title>Tengunoibacter tsumagoiensis gen. nov., sp. nov., Dictyobacter kobayashii sp. nov., D. alpinus sp. nov., and D. joshuensis sp. nov. and description of Dictyobacteraceae fam. nov. within the order Ktedonobacterales isolated from Tengu-no-mugimeshi.</title>
        <authorList>
            <person name="Wang C.M."/>
            <person name="Zheng Y."/>
            <person name="Sakai Y."/>
            <person name="Toyoda A."/>
            <person name="Minakuchi Y."/>
            <person name="Abe K."/>
            <person name="Yokota A."/>
            <person name="Yabe S."/>
        </authorList>
    </citation>
    <scope>NUCLEOTIDE SEQUENCE [LARGE SCALE GENOMIC DNA]</scope>
    <source>
        <strain evidence="3">S-27</strain>
    </source>
</reference>